<keyword evidence="11" id="KW-0560">Oxidoreductase</keyword>
<reference evidence="17 18" key="1">
    <citation type="journal article" date="2015" name="Nat. Commun.">
        <title>Outbred genome sequencing and CRISPR/Cas9 gene editing in butterflies.</title>
        <authorList>
            <person name="Li X."/>
            <person name="Fan D."/>
            <person name="Zhang W."/>
            <person name="Liu G."/>
            <person name="Zhang L."/>
            <person name="Zhao L."/>
            <person name="Fang X."/>
            <person name="Chen L."/>
            <person name="Dong Y."/>
            <person name="Chen Y."/>
            <person name="Ding Y."/>
            <person name="Zhao R."/>
            <person name="Feng M."/>
            <person name="Zhu Y."/>
            <person name="Feng Y."/>
            <person name="Jiang X."/>
            <person name="Zhu D."/>
            <person name="Xiang H."/>
            <person name="Feng X."/>
            <person name="Li S."/>
            <person name="Wang J."/>
            <person name="Zhang G."/>
            <person name="Kronforst M.R."/>
            <person name="Wang W."/>
        </authorList>
    </citation>
    <scope>NUCLEOTIDE SEQUENCE [LARGE SCALE GENOMIC DNA]</scope>
    <source>
        <strain evidence="17">Ya'a_city_454_Px</strain>
        <tissue evidence="17">Whole body</tissue>
    </source>
</reference>
<dbReference type="Proteomes" id="UP000694872">
    <property type="component" value="Unplaced"/>
</dbReference>
<organism evidence="17 18">
    <name type="scientific">Papilio xuthus</name>
    <name type="common">Asian swallowtail butterfly</name>
    <dbReference type="NCBI Taxonomy" id="66420"/>
    <lineage>
        <taxon>Eukaryota</taxon>
        <taxon>Metazoa</taxon>
        <taxon>Ecdysozoa</taxon>
        <taxon>Arthropoda</taxon>
        <taxon>Hexapoda</taxon>
        <taxon>Insecta</taxon>
        <taxon>Pterygota</taxon>
        <taxon>Neoptera</taxon>
        <taxon>Endopterygota</taxon>
        <taxon>Lepidoptera</taxon>
        <taxon>Glossata</taxon>
        <taxon>Ditrysia</taxon>
        <taxon>Papilionoidea</taxon>
        <taxon>Papilionidae</taxon>
        <taxon>Papilioninae</taxon>
        <taxon>Papilio</taxon>
    </lineage>
</organism>
<evidence type="ECO:0000313" key="18">
    <source>
        <dbReference type="Proteomes" id="UP000053268"/>
    </source>
</evidence>
<keyword evidence="6 15" id="KW-0812">Transmembrane</keyword>
<evidence type="ECO:0000256" key="3">
    <source>
        <dbReference type="ARBA" id="ARBA00007742"/>
    </source>
</evidence>
<evidence type="ECO:0000256" key="1">
    <source>
        <dbReference type="ARBA" id="ARBA00004477"/>
    </source>
</evidence>
<feature type="transmembrane region" description="Helical" evidence="15">
    <location>
        <begin position="160"/>
        <end position="177"/>
    </location>
</feature>
<dbReference type="InterPro" id="IPR029071">
    <property type="entry name" value="Ubiquitin-like_domsf"/>
</dbReference>
<keyword evidence="7" id="KW-0256">Endoplasmic reticulum</keyword>
<dbReference type="RefSeq" id="XP_013177302.1">
    <property type="nucleotide sequence ID" value="XM_013321848.1"/>
</dbReference>
<dbReference type="GO" id="GO:0005789">
    <property type="term" value="C:endoplasmic reticulum membrane"/>
    <property type="evidence" value="ECO:0007669"/>
    <property type="project" value="UniProtKB-SubCell"/>
</dbReference>
<evidence type="ECO:0000313" key="17">
    <source>
        <dbReference type="EMBL" id="KPI94894.1"/>
    </source>
</evidence>
<dbReference type="CDD" id="cd01801">
    <property type="entry name" value="Ubl_TECR_like"/>
    <property type="match status" value="1"/>
</dbReference>
<dbReference type="InterPro" id="IPR039357">
    <property type="entry name" value="SRD5A/TECR"/>
</dbReference>
<dbReference type="GO" id="GO:0042761">
    <property type="term" value="P:very long-chain fatty acid biosynthetic process"/>
    <property type="evidence" value="ECO:0007669"/>
    <property type="project" value="TreeGrafter"/>
</dbReference>
<dbReference type="InterPro" id="IPR001104">
    <property type="entry name" value="3-oxo-5_a-steroid_4-DH_C"/>
</dbReference>
<evidence type="ECO:0000256" key="15">
    <source>
        <dbReference type="SAM" id="Phobius"/>
    </source>
</evidence>
<keyword evidence="12" id="KW-0443">Lipid metabolism</keyword>
<keyword evidence="9" id="KW-0521">NADP</keyword>
<comment type="similarity">
    <text evidence="3">Belongs to the steroid 5-alpha reductase family.</text>
</comment>
<evidence type="ECO:0000256" key="7">
    <source>
        <dbReference type="ARBA" id="ARBA00022824"/>
    </source>
</evidence>
<dbReference type="PANTHER" id="PTHR10556">
    <property type="entry name" value="3-OXO-5-ALPHA-STEROID 4-DEHYDROGENASE"/>
    <property type="match status" value="1"/>
</dbReference>
<dbReference type="Pfam" id="PF02544">
    <property type="entry name" value="Steroid_dh"/>
    <property type="match status" value="1"/>
</dbReference>
<dbReference type="KEGG" id="pxu:106124851"/>
<accession>A0A194PQ79</accession>
<dbReference type="SUPFAM" id="SSF54236">
    <property type="entry name" value="Ubiquitin-like"/>
    <property type="match status" value="1"/>
</dbReference>
<keyword evidence="8" id="KW-0276">Fatty acid metabolism</keyword>
<dbReference type="InterPro" id="IPR049127">
    <property type="entry name" value="TECR-like_N"/>
</dbReference>
<evidence type="ECO:0000256" key="5">
    <source>
        <dbReference type="ARBA" id="ARBA00022516"/>
    </source>
</evidence>
<dbReference type="GeneID" id="106124851"/>
<evidence type="ECO:0000259" key="16">
    <source>
        <dbReference type="PROSITE" id="PS50053"/>
    </source>
</evidence>
<evidence type="ECO:0000256" key="11">
    <source>
        <dbReference type="ARBA" id="ARBA00023002"/>
    </source>
</evidence>
<comment type="pathway">
    <text evidence="2">Lipid metabolism; fatty acid biosynthesis.</text>
</comment>
<gene>
    <name evidence="19" type="primary">LOC106124851</name>
    <name evidence="17" type="ORF">RR46_11898</name>
</gene>
<dbReference type="Gene3D" id="3.10.20.90">
    <property type="entry name" value="Phosphatidylinositol 3-kinase Catalytic Subunit, Chain A, domain 1"/>
    <property type="match status" value="1"/>
</dbReference>
<dbReference type="FunFam" id="3.10.20.90:FF:000131">
    <property type="entry name" value="trans-2,3-enoyl-CoA reductase-like"/>
    <property type="match status" value="1"/>
</dbReference>
<dbReference type="CTD" id="38457"/>
<dbReference type="PANTHER" id="PTHR10556:SF28">
    <property type="entry name" value="VERY-LONG-CHAIN ENOYL-COA REDUCTASE"/>
    <property type="match status" value="1"/>
</dbReference>
<evidence type="ECO:0000256" key="8">
    <source>
        <dbReference type="ARBA" id="ARBA00022832"/>
    </source>
</evidence>
<keyword evidence="18" id="KW-1185">Reference proteome</keyword>
<comment type="subcellular location">
    <subcellularLocation>
        <location evidence="1">Endoplasmic reticulum membrane</location>
        <topology evidence="1">Multi-pass membrane protein</topology>
    </subcellularLocation>
</comment>
<sequence>MEIEILTTVGSKSLGKITLNDDATIQNVKEKIYQNLKKSLYPERQAIKPEAKGKSLKDETTLKSLNIQDGSKLYVADLGPQISYKNVFLAEYAGPLFVYLWVYQRPWILYGEQTSSPGTVANIAAMCWSFHYAKRLLETVFVHRFSHGTMPIRNLFKNCTYYWLFALYIAYHVNHPLFTAPCKVCVYVGLTGFVLCELGNLSIHLLLKNLRPPGTKVRRIPMPDGNPFSLLLNYVSCPNYTYEFGAWVFFTILTKCAPVGIFAAVGMYQMSVWAINKHRNYKKEFPDYPKNRKAILPFIL</sequence>
<keyword evidence="5" id="KW-0444">Lipid biosynthesis</keyword>
<dbReference type="SMART" id="SM00213">
    <property type="entry name" value="UBQ"/>
    <property type="match status" value="1"/>
</dbReference>
<feature type="transmembrane region" description="Helical" evidence="15">
    <location>
        <begin position="184"/>
        <end position="207"/>
    </location>
</feature>
<keyword evidence="10 15" id="KW-1133">Transmembrane helix</keyword>
<name>A0A194PQ79_PAPXU</name>
<dbReference type="InterPro" id="IPR000626">
    <property type="entry name" value="Ubiquitin-like_dom"/>
</dbReference>
<evidence type="ECO:0000256" key="14">
    <source>
        <dbReference type="ARBA" id="ARBA00023160"/>
    </source>
</evidence>
<dbReference type="STRING" id="66420.A0A194PQ79"/>
<dbReference type="GO" id="GO:0102758">
    <property type="term" value="F:very-long-chain enoyl-CoA reductase activity"/>
    <property type="evidence" value="ECO:0007669"/>
    <property type="project" value="UniProtKB-EC"/>
</dbReference>
<proteinExistence type="inferred from homology"/>
<evidence type="ECO:0000256" key="10">
    <source>
        <dbReference type="ARBA" id="ARBA00022989"/>
    </source>
</evidence>
<feature type="domain" description="Ubiquitin-like" evidence="16">
    <location>
        <begin position="1"/>
        <end position="75"/>
    </location>
</feature>
<keyword evidence="13 15" id="KW-0472">Membrane</keyword>
<feature type="transmembrane region" description="Helical" evidence="15">
    <location>
        <begin position="244"/>
        <end position="268"/>
    </location>
</feature>
<evidence type="ECO:0000256" key="4">
    <source>
        <dbReference type="ARBA" id="ARBA00012530"/>
    </source>
</evidence>
<dbReference type="PROSITE" id="PS50244">
    <property type="entry name" value="S5A_REDUCTASE"/>
    <property type="match status" value="1"/>
</dbReference>
<dbReference type="EC" id="1.3.1.93" evidence="4"/>
<dbReference type="Proteomes" id="UP000053268">
    <property type="component" value="Unassembled WGS sequence"/>
</dbReference>
<dbReference type="OrthoDB" id="540503at2759"/>
<evidence type="ECO:0000313" key="19">
    <source>
        <dbReference type="RefSeq" id="XP_013177302.1"/>
    </source>
</evidence>
<evidence type="ECO:0000256" key="9">
    <source>
        <dbReference type="ARBA" id="ARBA00022857"/>
    </source>
</evidence>
<dbReference type="AlphaFoldDB" id="A0A194PQ79"/>
<keyword evidence="14" id="KW-0275">Fatty acid biosynthesis</keyword>
<protein>
    <recommendedName>
        <fullName evidence="4">very-long-chain enoyl-CoA reductase</fullName>
        <ecNumber evidence="4">1.3.1.93</ecNumber>
    </recommendedName>
</protein>
<dbReference type="PROSITE" id="PS50053">
    <property type="entry name" value="UBIQUITIN_2"/>
    <property type="match status" value="1"/>
</dbReference>
<evidence type="ECO:0000256" key="13">
    <source>
        <dbReference type="ARBA" id="ARBA00023136"/>
    </source>
</evidence>
<evidence type="ECO:0000256" key="2">
    <source>
        <dbReference type="ARBA" id="ARBA00005194"/>
    </source>
</evidence>
<dbReference type="EMBL" id="KQ459597">
    <property type="protein sequence ID" value="KPI94894.1"/>
    <property type="molecule type" value="Genomic_DNA"/>
</dbReference>
<evidence type="ECO:0000256" key="6">
    <source>
        <dbReference type="ARBA" id="ARBA00022692"/>
    </source>
</evidence>
<dbReference type="Pfam" id="PF21696">
    <property type="entry name" value="TECR_N"/>
    <property type="match status" value="1"/>
</dbReference>
<evidence type="ECO:0000256" key="12">
    <source>
        <dbReference type="ARBA" id="ARBA00023098"/>
    </source>
</evidence>
<reference evidence="19" key="2">
    <citation type="submission" date="2025-04" db="UniProtKB">
        <authorList>
            <consortium name="RefSeq"/>
        </authorList>
    </citation>
    <scope>IDENTIFICATION</scope>
</reference>